<protein>
    <recommendedName>
        <fullName evidence="6">Lipoprotein</fullName>
    </recommendedName>
</protein>
<reference evidence="2 5" key="1">
    <citation type="submission" date="2016-10" db="EMBL/GenBank/DDBJ databases">
        <authorList>
            <person name="de Groot N.N."/>
        </authorList>
    </citation>
    <scope>NUCLEOTIDE SEQUENCE [LARGE SCALE GENOMIC DNA]</scope>
    <source>
        <strain evidence="2 5">CCM 7361</strain>
    </source>
</reference>
<dbReference type="EMBL" id="FNEC01000012">
    <property type="protein sequence ID" value="SDJ06273.1"/>
    <property type="molecule type" value="Genomic_DNA"/>
</dbReference>
<evidence type="ECO:0000313" key="2">
    <source>
        <dbReference type="EMBL" id="SDJ06273.1"/>
    </source>
</evidence>
<accession>A0A239MBF0</accession>
<evidence type="ECO:0008006" key="6">
    <source>
        <dbReference type="Google" id="ProtNLM"/>
    </source>
</evidence>
<dbReference type="AlphaFoldDB" id="A0A239MBF0"/>
<keyword evidence="4" id="KW-1185">Reference proteome</keyword>
<evidence type="ECO:0000313" key="3">
    <source>
        <dbReference type="EMBL" id="SNT40095.1"/>
    </source>
</evidence>
<dbReference type="Proteomes" id="UP000198309">
    <property type="component" value="Unassembled WGS sequence"/>
</dbReference>
<dbReference type="Proteomes" id="UP000199693">
    <property type="component" value="Unassembled WGS sequence"/>
</dbReference>
<evidence type="ECO:0000313" key="5">
    <source>
        <dbReference type="Proteomes" id="UP000199693"/>
    </source>
</evidence>
<keyword evidence="1" id="KW-0732">Signal</keyword>
<dbReference type="RefSeq" id="WP_089393488.1">
    <property type="nucleotide sequence ID" value="NZ_FNEC01000012.1"/>
</dbReference>
<name>A0A239MBF0_9PSED</name>
<proteinExistence type="predicted"/>
<feature type="signal peptide" evidence="1">
    <location>
        <begin position="1"/>
        <end position="20"/>
    </location>
</feature>
<feature type="chain" id="PRO_5030041000" description="Lipoprotein" evidence="1">
    <location>
        <begin position="21"/>
        <end position="346"/>
    </location>
</feature>
<gene>
    <name evidence="2" type="ORF">SAMN05216189_101239</name>
    <name evidence="3" type="ORF">SAMN06295949_12539</name>
</gene>
<evidence type="ECO:0000313" key="4">
    <source>
        <dbReference type="Proteomes" id="UP000198309"/>
    </source>
</evidence>
<dbReference type="EMBL" id="FZPC01000025">
    <property type="protein sequence ID" value="SNT40095.1"/>
    <property type="molecule type" value="Genomic_DNA"/>
</dbReference>
<evidence type="ECO:0000256" key="1">
    <source>
        <dbReference type="SAM" id="SignalP"/>
    </source>
</evidence>
<sequence>MFDFPSLRAAIMLAVLSVLSGCNFNGTYPDATEPDAAKLRFISNVENTTMTLFDAKHCEGQNTGLLNNLFTTDTRRRVDMSIAPPANTRGYLEIRLKPGNEVFVQTNTVSTGSVCTVYFNFTPQASSEYEVTFDYVGNRCRASLELLRQVGNKVVRSPLPMINQGLPACAGSNALFPKPLPAQPDTPERTAMIERVIAESIIPEMRPSPQAAPPADQAKAVERMIEERKKRIGFTLPDAYWDEYRRSLSLFSDDATHLKDRALQLYTDEYRARLRRTETDEIRKLLPDSASADESRALAVNNSMLQFYYHVKNQVLKESLSNNLARLADLDRRYAVCDRYTECWKN</sequence>
<organism evidence="2 5">
    <name type="scientific">Pseudomonas delhiensis</name>
    <dbReference type="NCBI Taxonomy" id="366289"/>
    <lineage>
        <taxon>Bacteria</taxon>
        <taxon>Pseudomonadati</taxon>
        <taxon>Pseudomonadota</taxon>
        <taxon>Gammaproteobacteria</taxon>
        <taxon>Pseudomonadales</taxon>
        <taxon>Pseudomonadaceae</taxon>
        <taxon>Pseudomonas</taxon>
    </lineage>
</organism>
<reference evidence="3 4" key="2">
    <citation type="submission" date="2017-06" db="EMBL/GenBank/DDBJ databases">
        <authorList>
            <person name="Varghese N."/>
            <person name="Submissions S."/>
        </authorList>
    </citation>
    <scope>NUCLEOTIDE SEQUENCE [LARGE SCALE GENOMIC DNA]</scope>
    <source>
        <strain evidence="3 4">RLD-1</strain>
    </source>
</reference>